<name>A0ABU6SC49_9FABA</name>
<dbReference type="EMBL" id="JASCZI010060543">
    <property type="protein sequence ID" value="MED6133708.1"/>
    <property type="molecule type" value="Genomic_DNA"/>
</dbReference>
<feature type="compositionally biased region" description="Polar residues" evidence="1">
    <location>
        <begin position="264"/>
        <end position="286"/>
    </location>
</feature>
<dbReference type="Proteomes" id="UP001341840">
    <property type="component" value="Unassembled WGS sequence"/>
</dbReference>
<protein>
    <submittedName>
        <fullName evidence="2">Uncharacterized protein</fullName>
    </submittedName>
</protein>
<feature type="region of interest" description="Disordered" evidence="1">
    <location>
        <begin position="63"/>
        <end position="90"/>
    </location>
</feature>
<evidence type="ECO:0000313" key="2">
    <source>
        <dbReference type="EMBL" id="MED6133708.1"/>
    </source>
</evidence>
<evidence type="ECO:0000256" key="1">
    <source>
        <dbReference type="SAM" id="MobiDB-lite"/>
    </source>
</evidence>
<feature type="compositionally biased region" description="Basic residues" evidence="1">
    <location>
        <begin position="220"/>
        <end position="235"/>
    </location>
</feature>
<gene>
    <name evidence="2" type="ORF">PIB30_030566</name>
</gene>
<organism evidence="2 3">
    <name type="scientific">Stylosanthes scabra</name>
    <dbReference type="NCBI Taxonomy" id="79078"/>
    <lineage>
        <taxon>Eukaryota</taxon>
        <taxon>Viridiplantae</taxon>
        <taxon>Streptophyta</taxon>
        <taxon>Embryophyta</taxon>
        <taxon>Tracheophyta</taxon>
        <taxon>Spermatophyta</taxon>
        <taxon>Magnoliopsida</taxon>
        <taxon>eudicotyledons</taxon>
        <taxon>Gunneridae</taxon>
        <taxon>Pentapetalae</taxon>
        <taxon>rosids</taxon>
        <taxon>fabids</taxon>
        <taxon>Fabales</taxon>
        <taxon>Fabaceae</taxon>
        <taxon>Papilionoideae</taxon>
        <taxon>50 kb inversion clade</taxon>
        <taxon>dalbergioids sensu lato</taxon>
        <taxon>Dalbergieae</taxon>
        <taxon>Pterocarpus clade</taxon>
        <taxon>Stylosanthes</taxon>
    </lineage>
</organism>
<accession>A0ABU6SC49</accession>
<feature type="region of interest" description="Disordered" evidence="1">
    <location>
        <begin position="373"/>
        <end position="409"/>
    </location>
</feature>
<comment type="caution">
    <text evidence="2">The sequence shown here is derived from an EMBL/GenBank/DDBJ whole genome shotgun (WGS) entry which is preliminary data.</text>
</comment>
<reference evidence="2 3" key="1">
    <citation type="journal article" date="2023" name="Plants (Basel)">
        <title>Bridging the Gap: Combining Genomics and Transcriptomics Approaches to Understand Stylosanthes scabra, an Orphan Legume from the Brazilian Caatinga.</title>
        <authorList>
            <person name="Ferreira-Neto J.R.C."/>
            <person name="da Silva M.D."/>
            <person name="Binneck E."/>
            <person name="de Melo N.F."/>
            <person name="da Silva R.H."/>
            <person name="de Melo A.L.T.M."/>
            <person name="Pandolfi V."/>
            <person name="Bustamante F.O."/>
            <person name="Brasileiro-Vidal A.C."/>
            <person name="Benko-Iseppon A.M."/>
        </authorList>
    </citation>
    <scope>NUCLEOTIDE SEQUENCE [LARGE SCALE GENOMIC DNA]</scope>
    <source>
        <tissue evidence="2">Leaves</tissue>
    </source>
</reference>
<keyword evidence="3" id="KW-1185">Reference proteome</keyword>
<feature type="compositionally biased region" description="Low complexity" evidence="1">
    <location>
        <begin position="242"/>
        <end position="258"/>
    </location>
</feature>
<feature type="region of interest" description="Disordered" evidence="1">
    <location>
        <begin position="202"/>
        <end position="286"/>
    </location>
</feature>
<evidence type="ECO:0000313" key="3">
    <source>
        <dbReference type="Proteomes" id="UP001341840"/>
    </source>
</evidence>
<proteinExistence type="predicted"/>
<feature type="compositionally biased region" description="Basic residues" evidence="1">
    <location>
        <begin position="392"/>
        <end position="402"/>
    </location>
</feature>
<sequence>MSSRWQGRWICYRAGFSGGFPSFALTLSTTLSGHWPPGGIGIFPHLTRRGPDCSISGVRMSPVSDVGGRGSARSRHSAGGTQSPLFGGVQNRPHPALNIDFLHAKDGRGSDQWFLHTFQRWHALWATRFQQLFEVVQSADPGPAGDFIQWWILAARRYLVPADRFHHLPPNEIPATLEEDDGWDEDHRSDWQWLDDIMAEDAPATPPTQMIRHMPESFARRRGAGRPRRSGRAGRGRREGGDTAPTQQTQGGASTSQAIEEARTSSQAYISPTPQTQGTTIPSTMSSPLQQAFLDGLSSSGFQQMISDIMLEGGSGYRPDTQFDGSPVHLDLNEPVSGPSHLFMAALGGTPPSAAHVPDGSWEVPFMEPARLPTPPASPAPAEQAYGPAARGRARSAPRHRGCGTGGHI</sequence>